<accession>A0A1G1WA92</accession>
<organism evidence="1 2">
    <name type="scientific">Candidatus Woykebacteria bacterium RBG_13_40_15</name>
    <dbReference type="NCBI Taxonomy" id="1802593"/>
    <lineage>
        <taxon>Bacteria</taxon>
        <taxon>Candidatus Woykeibacteriota</taxon>
    </lineage>
</organism>
<gene>
    <name evidence="1" type="ORF">A2172_03920</name>
</gene>
<evidence type="ECO:0000313" key="1">
    <source>
        <dbReference type="EMBL" id="OGY24534.1"/>
    </source>
</evidence>
<dbReference type="AlphaFoldDB" id="A0A1G1WA92"/>
<reference evidence="1 2" key="1">
    <citation type="journal article" date="2016" name="Nat. Commun.">
        <title>Thousands of microbial genomes shed light on interconnected biogeochemical processes in an aquifer system.</title>
        <authorList>
            <person name="Anantharaman K."/>
            <person name="Brown C.T."/>
            <person name="Hug L.A."/>
            <person name="Sharon I."/>
            <person name="Castelle C.J."/>
            <person name="Probst A.J."/>
            <person name="Thomas B.C."/>
            <person name="Singh A."/>
            <person name="Wilkins M.J."/>
            <person name="Karaoz U."/>
            <person name="Brodie E.L."/>
            <person name="Williams K.H."/>
            <person name="Hubbard S.S."/>
            <person name="Banfield J.F."/>
        </authorList>
    </citation>
    <scope>NUCLEOTIDE SEQUENCE [LARGE SCALE GENOMIC DNA]</scope>
</reference>
<dbReference type="EMBL" id="MHCP01000006">
    <property type="protein sequence ID" value="OGY24534.1"/>
    <property type="molecule type" value="Genomic_DNA"/>
</dbReference>
<name>A0A1G1WA92_9BACT</name>
<proteinExistence type="predicted"/>
<evidence type="ECO:0000313" key="2">
    <source>
        <dbReference type="Proteomes" id="UP000176631"/>
    </source>
</evidence>
<sequence>MFNSEMEPTPKEIDEIKNILRKEGKKDATDEDARDLHYRMVALADIVIDVAVDRARKEKKLKENPDGFPLDNTYTCLLCHDSANQETGWWDKVGPLCLNCRDAVRKRVITRRDIKNKDKAMYTDWELKYYFNIHPATQRKAIRDGRLKARVVENKLGKPHLFVYLIRENQDYLPSPKPGYNRVVRPGDKKSFRAVPVKGT</sequence>
<dbReference type="Proteomes" id="UP000176631">
    <property type="component" value="Unassembled WGS sequence"/>
</dbReference>
<comment type="caution">
    <text evidence="1">The sequence shown here is derived from an EMBL/GenBank/DDBJ whole genome shotgun (WGS) entry which is preliminary data.</text>
</comment>
<protein>
    <submittedName>
        <fullName evidence="1">Uncharacterized protein</fullName>
    </submittedName>
</protein>